<reference evidence="2" key="1">
    <citation type="submission" date="2020-04" db="EMBL/GenBank/DDBJ databases">
        <title>Hybrid Assembly of Korean Phytophthora infestans isolates.</title>
        <authorList>
            <person name="Prokchorchik M."/>
            <person name="Lee Y."/>
            <person name="Seo J."/>
            <person name="Cho J.-H."/>
            <person name="Park Y.-E."/>
            <person name="Jang D.-C."/>
            <person name="Im J.-S."/>
            <person name="Choi J.-G."/>
            <person name="Park H.-J."/>
            <person name="Lee G.-B."/>
            <person name="Lee Y.-G."/>
            <person name="Hong S.-Y."/>
            <person name="Cho K."/>
            <person name="Sohn K.H."/>
        </authorList>
    </citation>
    <scope>NUCLEOTIDE SEQUENCE</scope>
    <source>
        <strain evidence="2">KR_1_A1</strain>
    </source>
</reference>
<feature type="region of interest" description="Disordered" evidence="1">
    <location>
        <begin position="1"/>
        <end position="32"/>
    </location>
</feature>
<dbReference type="AlphaFoldDB" id="A0A833WG35"/>
<evidence type="ECO:0000256" key="1">
    <source>
        <dbReference type="SAM" id="MobiDB-lite"/>
    </source>
</evidence>
<dbReference type="EMBL" id="WSZM01000135">
    <property type="protein sequence ID" value="KAF4040833.1"/>
    <property type="molecule type" value="Genomic_DNA"/>
</dbReference>
<proteinExistence type="predicted"/>
<gene>
    <name evidence="2" type="ORF">GN244_ATG06875</name>
</gene>
<protein>
    <submittedName>
        <fullName evidence="2">Uncharacterized protein</fullName>
    </submittedName>
</protein>
<organism evidence="2 3">
    <name type="scientific">Phytophthora infestans</name>
    <name type="common">Potato late blight agent</name>
    <name type="synonym">Botrytis infestans</name>
    <dbReference type="NCBI Taxonomy" id="4787"/>
    <lineage>
        <taxon>Eukaryota</taxon>
        <taxon>Sar</taxon>
        <taxon>Stramenopiles</taxon>
        <taxon>Oomycota</taxon>
        <taxon>Peronosporomycetes</taxon>
        <taxon>Peronosporales</taxon>
        <taxon>Peronosporaceae</taxon>
        <taxon>Phytophthora</taxon>
    </lineage>
</organism>
<feature type="compositionally biased region" description="Polar residues" evidence="1">
    <location>
        <begin position="1"/>
        <end position="18"/>
    </location>
</feature>
<feature type="region of interest" description="Disordered" evidence="1">
    <location>
        <begin position="48"/>
        <end position="72"/>
    </location>
</feature>
<dbReference type="Proteomes" id="UP000602510">
    <property type="component" value="Unassembled WGS sequence"/>
</dbReference>
<keyword evidence="3" id="KW-1185">Reference proteome</keyword>
<name>A0A833WG35_PHYIN</name>
<sequence>MSWSNRATANGQSTNLSCSDDKQNDSQEQLMDSIETEHAYMIHEAVVSHEGSARISPRRVPPQIGNHAADQL</sequence>
<comment type="caution">
    <text evidence="2">The sequence shown here is derived from an EMBL/GenBank/DDBJ whole genome shotgun (WGS) entry which is preliminary data.</text>
</comment>
<evidence type="ECO:0000313" key="2">
    <source>
        <dbReference type="EMBL" id="KAF4040833.1"/>
    </source>
</evidence>
<evidence type="ECO:0000313" key="3">
    <source>
        <dbReference type="Proteomes" id="UP000602510"/>
    </source>
</evidence>
<accession>A0A833WG35</accession>